<dbReference type="EMBL" id="BARS01003392">
    <property type="protein sequence ID" value="GAF82153.1"/>
    <property type="molecule type" value="Genomic_DNA"/>
</dbReference>
<dbReference type="Gene3D" id="3.40.1410.10">
    <property type="entry name" value="Chorismate lyase-like"/>
    <property type="match status" value="1"/>
</dbReference>
<protein>
    <recommendedName>
        <fullName evidence="4">HTH gntR-type domain-containing protein</fullName>
    </recommendedName>
</protein>
<dbReference type="Gene3D" id="1.10.10.10">
    <property type="entry name" value="Winged helix-like DNA-binding domain superfamily/Winged helix DNA-binding domain"/>
    <property type="match status" value="1"/>
</dbReference>
<dbReference type="PANTHER" id="PTHR44846">
    <property type="entry name" value="MANNOSYL-D-GLYCERATE TRANSPORT/METABOLISM SYSTEM REPRESSOR MNGR-RELATED"/>
    <property type="match status" value="1"/>
</dbReference>
<dbReference type="GO" id="GO:0003700">
    <property type="term" value="F:DNA-binding transcription factor activity"/>
    <property type="evidence" value="ECO:0007669"/>
    <property type="project" value="InterPro"/>
</dbReference>
<dbReference type="Pfam" id="PF07702">
    <property type="entry name" value="UTRA"/>
    <property type="match status" value="1"/>
</dbReference>
<dbReference type="InterPro" id="IPR036390">
    <property type="entry name" value="WH_DNA-bd_sf"/>
</dbReference>
<dbReference type="GO" id="GO:0045892">
    <property type="term" value="P:negative regulation of DNA-templated transcription"/>
    <property type="evidence" value="ECO:0007669"/>
    <property type="project" value="TreeGrafter"/>
</dbReference>
<proteinExistence type="predicted"/>
<evidence type="ECO:0000256" key="1">
    <source>
        <dbReference type="ARBA" id="ARBA00023015"/>
    </source>
</evidence>
<dbReference type="SMART" id="SM00345">
    <property type="entry name" value="HTH_GNTR"/>
    <property type="match status" value="1"/>
</dbReference>
<evidence type="ECO:0000313" key="5">
    <source>
        <dbReference type="EMBL" id="GAF82153.1"/>
    </source>
</evidence>
<evidence type="ECO:0000256" key="2">
    <source>
        <dbReference type="ARBA" id="ARBA00023125"/>
    </source>
</evidence>
<organism evidence="5">
    <name type="scientific">marine sediment metagenome</name>
    <dbReference type="NCBI Taxonomy" id="412755"/>
    <lineage>
        <taxon>unclassified sequences</taxon>
        <taxon>metagenomes</taxon>
        <taxon>ecological metagenomes</taxon>
    </lineage>
</organism>
<name>X0SM42_9ZZZZ</name>
<dbReference type="InterPro" id="IPR011663">
    <property type="entry name" value="UTRA"/>
</dbReference>
<gene>
    <name evidence="5" type="ORF">S01H1_06576</name>
</gene>
<dbReference type="SUPFAM" id="SSF64288">
    <property type="entry name" value="Chorismate lyase-like"/>
    <property type="match status" value="1"/>
</dbReference>
<dbReference type="AlphaFoldDB" id="X0SM42"/>
<dbReference type="Pfam" id="PF00392">
    <property type="entry name" value="GntR"/>
    <property type="match status" value="1"/>
</dbReference>
<comment type="caution">
    <text evidence="5">The sequence shown here is derived from an EMBL/GenBank/DDBJ whole genome shotgun (WGS) entry which is preliminary data.</text>
</comment>
<dbReference type="InterPro" id="IPR028978">
    <property type="entry name" value="Chorismate_lyase_/UTRA_dom_sf"/>
</dbReference>
<keyword evidence="3" id="KW-0804">Transcription</keyword>
<evidence type="ECO:0000259" key="4">
    <source>
        <dbReference type="PROSITE" id="PS50949"/>
    </source>
</evidence>
<dbReference type="InterPro" id="IPR036388">
    <property type="entry name" value="WH-like_DNA-bd_sf"/>
</dbReference>
<dbReference type="GO" id="GO:0003677">
    <property type="term" value="F:DNA binding"/>
    <property type="evidence" value="ECO:0007669"/>
    <property type="project" value="UniProtKB-KW"/>
</dbReference>
<dbReference type="InterPro" id="IPR000524">
    <property type="entry name" value="Tscrpt_reg_HTH_GntR"/>
</dbReference>
<feature type="domain" description="HTH gntR-type" evidence="4">
    <location>
        <begin position="1"/>
        <end position="59"/>
    </location>
</feature>
<evidence type="ECO:0000256" key="3">
    <source>
        <dbReference type="ARBA" id="ARBA00023163"/>
    </source>
</evidence>
<feature type="non-terminal residue" evidence="5">
    <location>
        <position position="1"/>
    </location>
</feature>
<dbReference type="PRINTS" id="PR00035">
    <property type="entry name" value="HTHGNTR"/>
</dbReference>
<reference evidence="5" key="1">
    <citation type="journal article" date="2014" name="Front. Microbiol.">
        <title>High frequency of phylogenetically diverse reductive dehalogenase-homologous genes in deep subseafloor sedimentary metagenomes.</title>
        <authorList>
            <person name="Kawai M."/>
            <person name="Futagami T."/>
            <person name="Toyoda A."/>
            <person name="Takaki Y."/>
            <person name="Nishi S."/>
            <person name="Hori S."/>
            <person name="Arai W."/>
            <person name="Tsubouchi T."/>
            <person name="Morono Y."/>
            <person name="Uchiyama I."/>
            <person name="Ito T."/>
            <person name="Fujiyama A."/>
            <person name="Inagaki F."/>
            <person name="Takami H."/>
        </authorList>
    </citation>
    <scope>NUCLEOTIDE SEQUENCE</scope>
    <source>
        <strain evidence="5">Expedition CK06-06</strain>
    </source>
</reference>
<dbReference type="SUPFAM" id="SSF46785">
    <property type="entry name" value="Winged helix' DNA-binding domain"/>
    <property type="match status" value="1"/>
</dbReference>
<sequence>LREKIESGEWNPGARLPTENELCEMCQISKTTVRQALSALAIEGFLVRKQGRGTFVAEPRIEQGPVELTSFSEEMQRRGLCPASKIMELKEIPATPKIAEELELNKGELVFMIKRLRLADDEPMGIQTAYLPAALLPGLLDEELSGSLYQVLEEKYSIIPASATEVHYAVLLDKHKAELLGMPSRDSVGLLVERRASSQDEHPIEFVSSIMRGDRYQVSIHLVRRSFNNVAAMR</sequence>
<dbReference type="CDD" id="cd07377">
    <property type="entry name" value="WHTH_GntR"/>
    <property type="match status" value="1"/>
</dbReference>
<dbReference type="InterPro" id="IPR050679">
    <property type="entry name" value="Bact_HTH_transcr_reg"/>
</dbReference>
<dbReference type="PROSITE" id="PS50949">
    <property type="entry name" value="HTH_GNTR"/>
    <property type="match status" value="1"/>
</dbReference>
<keyword evidence="1" id="KW-0805">Transcription regulation</keyword>
<keyword evidence="2" id="KW-0238">DNA-binding</keyword>
<dbReference type="PANTHER" id="PTHR44846:SF1">
    <property type="entry name" value="MANNOSYL-D-GLYCERATE TRANSPORT_METABOLISM SYSTEM REPRESSOR MNGR-RELATED"/>
    <property type="match status" value="1"/>
</dbReference>
<accession>X0SM42</accession>
<dbReference type="SMART" id="SM00866">
    <property type="entry name" value="UTRA"/>
    <property type="match status" value="1"/>
</dbReference>